<sequence>MFHAPYEAAWLSKSLYHTRNLVLLIREHDGLDGSYTSLLIKDIIRDEVIERGDQRQLTSNPHSFRRRSQSPPKASNVVRSEMYRIDYEAQFYAELRAYHDAKYAWILLQEILRCPPTMTEVSDALLDDLNNMGPAPPPETPARPRPDDVERVFDTHICSDAPSMAALISDMGPELLKIVKTKIEVFRKIRHYFPPFLLEYKHGDGIPHFRPELTEFMSA</sequence>
<evidence type="ECO:0000256" key="1">
    <source>
        <dbReference type="SAM" id="MobiDB-lite"/>
    </source>
</evidence>
<proteinExistence type="predicted"/>
<evidence type="ECO:0000313" key="2">
    <source>
        <dbReference type="EMBL" id="KDQ07142.1"/>
    </source>
</evidence>
<accession>A0A067M5I2</accession>
<dbReference type="Proteomes" id="UP000027195">
    <property type="component" value="Unassembled WGS sequence"/>
</dbReference>
<name>A0A067M5I2_BOTB1</name>
<gene>
    <name evidence="2" type="ORF">BOTBODRAFT_39066</name>
</gene>
<dbReference type="AlphaFoldDB" id="A0A067M5I2"/>
<dbReference type="HOGENOM" id="CLU_097604_0_0_1"/>
<dbReference type="EMBL" id="KL198114">
    <property type="protein sequence ID" value="KDQ07142.1"/>
    <property type="molecule type" value="Genomic_DNA"/>
</dbReference>
<feature type="region of interest" description="Disordered" evidence="1">
    <location>
        <begin position="54"/>
        <end position="75"/>
    </location>
</feature>
<organism evidence="2 3">
    <name type="scientific">Botryobasidium botryosum (strain FD-172 SS1)</name>
    <dbReference type="NCBI Taxonomy" id="930990"/>
    <lineage>
        <taxon>Eukaryota</taxon>
        <taxon>Fungi</taxon>
        <taxon>Dikarya</taxon>
        <taxon>Basidiomycota</taxon>
        <taxon>Agaricomycotina</taxon>
        <taxon>Agaricomycetes</taxon>
        <taxon>Cantharellales</taxon>
        <taxon>Botryobasidiaceae</taxon>
        <taxon>Botryobasidium</taxon>
    </lineage>
</organism>
<keyword evidence="3" id="KW-1185">Reference proteome</keyword>
<dbReference type="InParanoid" id="A0A067M5I2"/>
<evidence type="ECO:0000313" key="3">
    <source>
        <dbReference type="Proteomes" id="UP000027195"/>
    </source>
</evidence>
<reference evidence="3" key="1">
    <citation type="journal article" date="2014" name="Proc. Natl. Acad. Sci. U.S.A.">
        <title>Extensive sampling of basidiomycete genomes demonstrates inadequacy of the white-rot/brown-rot paradigm for wood decay fungi.</title>
        <authorList>
            <person name="Riley R."/>
            <person name="Salamov A.A."/>
            <person name="Brown D.W."/>
            <person name="Nagy L.G."/>
            <person name="Floudas D."/>
            <person name="Held B.W."/>
            <person name="Levasseur A."/>
            <person name="Lombard V."/>
            <person name="Morin E."/>
            <person name="Otillar R."/>
            <person name="Lindquist E.A."/>
            <person name="Sun H."/>
            <person name="LaButti K.M."/>
            <person name="Schmutz J."/>
            <person name="Jabbour D."/>
            <person name="Luo H."/>
            <person name="Baker S.E."/>
            <person name="Pisabarro A.G."/>
            <person name="Walton J.D."/>
            <person name="Blanchette R.A."/>
            <person name="Henrissat B."/>
            <person name="Martin F."/>
            <person name="Cullen D."/>
            <person name="Hibbett D.S."/>
            <person name="Grigoriev I.V."/>
        </authorList>
    </citation>
    <scope>NUCLEOTIDE SEQUENCE [LARGE SCALE GENOMIC DNA]</scope>
    <source>
        <strain evidence="3">FD-172 SS1</strain>
    </source>
</reference>
<protein>
    <submittedName>
        <fullName evidence="2">Uncharacterized protein</fullName>
    </submittedName>
</protein>